<dbReference type="eggNOG" id="ENOG5032SCT">
    <property type="taxonomic scope" value="Bacteria"/>
</dbReference>
<dbReference type="HOGENOM" id="CLU_078512_0_0_11"/>
<dbReference type="PATRIC" id="fig|1246995.3.peg.4543"/>
<name>U5W164_9ACTN</name>
<evidence type="ECO:0000313" key="2">
    <source>
        <dbReference type="Proteomes" id="UP000017746"/>
    </source>
</evidence>
<dbReference type="Proteomes" id="UP000017746">
    <property type="component" value="Chromosome"/>
</dbReference>
<dbReference type="STRING" id="1246995.AFR_22410"/>
<dbReference type="KEGG" id="afs:AFR_22410"/>
<gene>
    <name evidence="1" type="ORF">AFR_22410</name>
</gene>
<proteinExistence type="predicted"/>
<dbReference type="EMBL" id="CP006272">
    <property type="protein sequence ID" value="AGZ42752.1"/>
    <property type="molecule type" value="Genomic_DNA"/>
</dbReference>
<dbReference type="AlphaFoldDB" id="U5W164"/>
<dbReference type="RefSeq" id="WP_023363134.1">
    <property type="nucleotide sequence ID" value="NC_022657.1"/>
</dbReference>
<protein>
    <submittedName>
        <fullName evidence="1">Uncharacterized protein</fullName>
    </submittedName>
</protein>
<keyword evidence="2" id="KW-1185">Reference proteome</keyword>
<evidence type="ECO:0000313" key="1">
    <source>
        <dbReference type="EMBL" id="AGZ42752.1"/>
    </source>
</evidence>
<accession>U5W164</accession>
<sequence length="167" mass="18061">MPTRFEPDRWLALRRSPPFYPDAVSLTERPRDILAGIDLSPGCSVKDSFATLDLAPAGFEVLFDAEWIYREPVESPGPSRYPRTDRPVVEVEGAIGNLSDGCVGISNVRGDDVWEDAVAAISAHFPGLPLVGYETADTLPAAHAAGFRSIGPLRIWMIPESADPAEG</sequence>
<reference evidence="1 2" key="1">
    <citation type="journal article" date="2014" name="J. Biotechnol.">
        <title>Complete genome sequence of the actinobacterium Actinoplanes friuliensis HAG 010964, producer of the lipopeptide antibiotic friulimycin.</title>
        <authorList>
            <person name="Ruckert C."/>
            <person name="Szczepanowski R."/>
            <person name="Albersmeier A."/>
            <person name="Goesmann A."/>
            <person name="Fischer N."/>
            <person name="Steinkamper A."/>
            <person name="Puhler A."/>
            <person name="Biener R."/>
            <person name="Schwartz D."/>
            <person name="Kalinowski J."/>
        </authorList>
    </citation>
    <scope>NUCLEOTIDE SEQUENCE [LARGE SCALE GENOMIC DNA]</scope>
    <source>
        <strain evidence="1 2">DSM 7358</strain>
    </source>
</reference>
<organism evidence="1 2">
    <name type="scientific">Actinoplanes friuliensis DSM 7358</name>
    <dbReference type="NCBI Taxonomy" id="1246995"/>
    <lineage>
        <taxon>Bacteria</taxon>
        <taxon>Bacillati</taxon>
        <taxon>Actinomycetota</taxon>
        <taxon>Actinomycetes</taxon>
        <taxon>Micromonosporales</taxon>
        <taxon>Micromonosporaceae</taxon>
        <taxon>Actinoplanes</taxon>
    </lineage>
</organism>